<name>Q1IUD9_KORVE</name>
<proteinExistence type="predicted"/>
<accession>Q1IUD9</accession>
<dbReference type="KEGG" id="aba:Acid345_0506"/>
<dbReference type="HOGENOM" id="CLU_1675590_0_0_0"/>
<sequence length="157" mass="17537">MLVPELTNARDTMLRCCGDIWRAEIQSSCRISPYNFLSRNELGTEFPHLKSKLAQDRSFFSPNFCSYPELSMMSKCANPNCSSVFRYLRDGKLFQVPAGASLRAAATVASDAPKPPTRDEFFWLCGTCSKELTIVVDPVVGVQTVRRTETRVMRAAG</sequence>
<dbReference type="AlphaFoldDB" id="Q1IUD9"/>
<keyword evidence="2" id="KW-1185">Reference proteome</keyword>
<dbReference type="EMBL" id="CP000360">
    <property type="protein sequence ID" value="ABF39511.1"/>
    <property type="molecule type" value="Genomic_DNA"/>
</dbReference>
<organism evidence="1 2">
    <name type="scientific">Koribacter versatilis (strain Ellin345)</name>
    <dbReference type="NCBI Taxonomy" id="204669"/>
    <lineage>
        <taxon>Bacteria</taxon>
        <taxon>Pseudomonadati</taxon>
        <taxon>Acidobacteriota</taxon>
        <taxon>Terriglobia</taxon>
        <taxon>Terriglobales</taxon>
        <taxon>Candidatus Korobacteraceae</taxon>
        <taxon>Candidatus Korobacter</taxon>
    </lineage>
</organism>
<evidence type="ECO:0000313" key="2">
    <source>
        <dbReference type="Proteomes" id="UP000002432"/>
    </source>
</evidence>
<evidence type="ECO:0000313" key="1">
    <source>
        <dbReference type="EMBL" id="ABF39511.1"/>
    </source>
</evidence>
<protein>
    <submittedName>
        <fullName evidence="1">Uncharacterized protein</fullName>
    </submittedName>
</protein>
<dbReference type="EnsemblBacteria" id="ABF39511">
    <property type="protein sequence ID" value="ABF39511"/>
    <property type="gene ID" value="Acid345_0506"/>
</dbReference>
<dbReference type="Proteomes" id="UP000002432">
    <property type="component" value="Chromosome"/>
</dbReference>
<reference evidence="1 2" key="1">
    <citation type="journal article" date="2009" name="Appl. Environ. Microbiol.">
        <title>Three genomes from the phylum Acidobacteria provide insight into the lifestyles of these microorganisms in soils.</title>
        <authorList>
            <person name="Ward N.L."/>
            <person name="Challacombe J.F."/>
            <person name="Janssen P.H."/>
            <person name="Henrissat B."/>
            <person name="Coutinho P.M."/>
            <person name="Wu M."/>
            <person name="Xie G."/>
            <person name="Haft D.H."/>
            <person name="Sait M."/>
            <person name="Badger J."/>
            <person name="Barabote R.D."/>
            <person name="Bradley B."/>
            <person name="Brettin T.S."/>
            <person name="Brinkac L.M."/>
            <person name="Bruce D."/>
            <person name="Creasy T."/>
            <person name="Daugherty S.C."/>
            <person name="Davidsen T.M."/>
            <person name="DeBoy R.T."/>
            <person name="Detter J.C."/>
            <person name="Dodson R.J."/>
            <person name="Durkin A.S."/>
            <person name="Ganapathy A."/>
            <person name="Gwinn-Giglio M."/>
            <person name="Han C.S."/>
            <person name="Khouri H."/>
            <person name="Kiss H."/>
            <person name="Kothari S.P."/>
            <person name="Madupu R."/>
            <person name="Nelson K.E."/>
            <person name="Nelson W.C."/>
            <person name="Paulsen I."/>
            <person name="Penn K."/>
            <person name="Ren Q."/>
            <person name="Rosovitz M.J."/>
            <person name="Selengut J.D."/>
            <person name="Shrivastava S."/>
            <person name="Sullivan S.A."/>
            <person name="Tapia R."/>
            <person name="Thompson L.S."/>
            <person name="Watkins K.L."/>
            <person name="Yang Q."/>
            <person name="Yu C."/>
            <person name="Zafar N."/>
            <person name="Zhou L."/>
            <person name="Kuske C.R."/>
        </authorList>
    </citation>
    <scope>NUCLEOTIDE SEQUENCE [LARGE SCALE GENOMIC DNA]</scope>
    <source>
        <strain evidence="1 2">Ellin345</strain>
    </source>
</reference>
<gene>
    <name evidence="1" type="ordered locus">Acid345_0506</name>
</gene>